<evidence type="ECO:0000256" key="1">
    <source>
        <dbReference type="SAM" id="Phobius"/>
    </source>
</evidence>
<evidence type="ECO:0008006" key="4">
    <source>
        <dbReference type="Google" id="ProtNLM"/>
    </source>
</evidence>
<protein>
    <recommendedName>
        <fullName evidence="4">Prepilin-type N-terminal cleavage/methylation domain-containing protein</fullName>
    </recommendedName>
</protein>
<dbReference type="OrthoDB" id="1819208at2"/>
<dbReference type="SUPFAM" id="SSF54523">
    <property type="entry name" value="Pili subunits"/>
    <property type="match status" value="1"/>
</dbReference>
<dbReference type="Gene3D" id="3.30.700.10">
    <property type="entry name" value="Glycoprotein, Type 4 Pilin"/>
    <property type="match status" value="1"/>
</dbReference>
<dbReference type="RefSeq" id="WP_044665648.1">
    <property type="nucleotide sequence ID" value="NZ_CDRZ01000258.1"/>
</dbReference>
<keyword evidence="1" id="KW-1133">Transmembrane helix</keyword>
<name>A0A0B7MIC3_9FIRM</name>
<reference evidence="3" key="1">
    <citation type="submission" date="2015-01" db="EMBL/GenBank/DDBJ databases">
        <authorList>
            <person name="Manzoor Shahid"/>
            <person name="Zubair Saima"/>
        </authorList>
    </citation>
    <scope>NUCLEOTIDE SEQUENCE [LARGE SCALE GENOMIC DNA]</scope>
    <source>
        <strain evidence="3">Sp3</strain>
    </source>
</reference>
<dbReference type="Proteomes" id="UP000046155">
    <property type="component" value="Unassembled WGS sequence"/>
</dbReference>
<dbReference type="InterPro" id="IPR012902">
    <property type="entry name" value="N_methyl_site"/>
</dbReference>
<evidence type="ECO:0000313" key="2">
    <source>
        <dbReference type="EMBL" id="CEO89775.1"/>
    </source>
</evidence>
<keyword evidence="1" id="KW-0472">Membrane</keyword>
<organism evidence="2 3">
    <name type="scientific">Syntrophaceticus schinkii</name>
    <dbReference type="NCBI Taxonomy" id="499207"/>
    <lineage>
        <taxon>Bacteria</taxon>
        <taxon>Bacillati</taxon>
        <taxon>Bacillota</taxon>
        <taxon>Clostridia</taxon>
        <taxon>Thermoanaerobacterales</taxon>
        <taxon>Thermoanaerobacterales Family III. Incertae Sedis</taxon>
        <taxon>Syntrophaceticus</taxon>
    </lineage>
</organism>
<keyword evidence="1" id="KW-0812">Transmembrane</keyword>
<keyword evidence="3" id="KW-1185">Reference proteome</keyword>
<dbReference type="NCBIfam" id="TIGR02532">
    <property type="entry name" value="IV_pilin_GFxxxE"/>
    <property type="match status" value="1"/>
</dbReference>
<sequence>MGAGGCLHEYPTAVKVFPGIYVRIYARIYVRIYVRPRFFNSRGCGARAQENMMTEHKKFKEGGSVGEPFYKNQEGITLSKKLRKLLKGTGGFTLLELIVVITLMGFLIAILAPRLANMTDVAVDMQCDNNKQRLTEIVSTFITMNNRLPDGLVSLAVKDTTDAWTISSDDGNPANGPEFLSREMADNNNLGVLTVTEADTDLVEALIDMGISKIYYYKDMGGTDPDAKWVLQDPIDLTAATFEVGLAVVGYDGEFAAGAPALADGAKYSNAGLIGRILLGVHSECELVENGMISNAGVYADAQRKTEYYKYGYYTIIMPRFEDQATALDGITVNAFLDTNDNDTKDTGERVFTLADWDAEEIWDYYVMCPEGHKFHMSIDGEHLYILYTPTP</sequence>
<dbReference type="AlphaFoldDB" id="A0A0B7MIC3"/>
<proteinExistence type="predicted"/>
<feature type="transmembrane region" description="Helical" evidence="1">
    <location>
        <begin position="90"/>
        <end position="112"/>
    </location>
</feature>
<dbReference type="EMBL" id="CDRZ01000258">
    <property type="protein sequence ID" value="CEO89775.1"/>
    <property type="molecule type" value="Genomic_DNA"/>
</dbReference>
<accession>A0A0B7MIC3</accession>
<gene>
    <name evidence="2" type="ORF">SSCH_60045</name>
</gene>
<dbReference type="InterPro" id="IPR045584">
    <property type="entry name" value="Pilin-like"/>
</dbReference>
<evidence type="ECO:0000313" key="3">
    <source>
        <dbReference type="Proteomes" id="UP000046155"/>
    </source>
</evidence>